<dbReference type="InterPro" id="IPR007863">
    <property type="entry name" value="Peptidase_M16_C"/>
</dbReference>
<dbReference type="Gene3D" id="3.30.830.10">
    <property type="entry name" value="Metalloenzyme, LuxS/M16 peptidase-like"/>
    <property type="match status" value="4"/>
</dbReference>
<organism evidence="5 6">
    <name type="scientific">Pseudodesulfovibrio cashew</name>
    <dbReference type="NCBI Taxonomy" id="2678688"/>
    <lineage>
        <taxon>Bacteria</taxon>
        <taxon>Pseudomonadati</taxon>
        <taxon>Thermodesulfobacteriota</taxon>
        <taxon>Desulfovibrionia</taxon>
        <taxon>Desulfovibrionales</taxon>
        <taxon>Desulfovibrionaceae</taxon>
    </lineage>
</organism>
<name>A0A6I6JKK4_9BACT</name>
<dbReference type="InterPro" id="IPR011249">
    <property type="entry name" value="Metalloenz_LuxS/M16"/>
</dbReference>
<evidence type="ECO:0000256" key="1">
    <source>
        <dbReference type="ARBA" id="ARBA00007261"/>
    </source>
</evidence>
<gene>
    <name evidence="5" type="ORF">GM415_12135</name>
</gene>
<keyword evidence="2" id="KW-0732">Signal</keyword>
<proteinExistence type="inferred from homology"/>
<comment type="similarity">
    <text evidence="1">Belongs to the peptidase M16 family.</text>
</comment>
<dbReference type="AlphaFoldDB" id="A0A6I6JKK4"/>
<dbReference type="PANTHER" id="PTHR11851:SF49">
    <property type="entry name" value="MITOCHONDRIAL-PROCESSING PEPTIDASE SUBUNIT ALPHA"/>
    <property type="match status" value="1"/>
</dbReference>
<dbReference type="PANTHER" id="PTHR11851">
    <property type="entry name" value="METALLOPROTEASE"/>
    <property type="match status" value="1"/>
</dbReference>
<feature type="domain" description="Peptidase M16 N-terminal" evidence="3">
    <location>
        <begin position="516"/>
        <end position="623"/>
    </location>
</feature>
<dbReference type="Pfam" id="PF00675">
    <property type="entry name" value="Peptidase_M16"/>
    <property type="match status" value="2"/>
</dbReference>
<accession>A0A6I6JKK4</accession>
<sequence>MFRKLLMLTGMLALLVGCQSTMKKNTDIASQSPATALPSLDKEDGATHLVRLSNGLTVLIKEDDRFPLVNTRLYVHAGSAYETPDIAGISHQLEHMVFKGTKKRGMGESARAIEAVGGNVNAATSFDYTVYYAEVPDNDWKLGMDVITDMAFNASIDPVELESEKKVVLSELKRGEDSPGSKLFKTLQHMVWKGTPYEWPIIGYPETVGALTREKIKAYIGRLYQPQSMLLAVVGKVDPQEVLAEAERLLGSKQNTGTVLPPEPFVIPEAGQGPKVVTLPGKWNKVYMGVAFPIPHSSSAEYAGLDLLSQLLGGDDTSRYYRKFKYDLHLVDSISVSPLALERGGMLYISATMDADKVDAFWRELTSDLASFDATVFTDREIDRARLNLEDSLFLAKETLSGLASKTAFLQFFENGEQGEKDYLFALNQADRSELQSLYDEYVRPDRMASAVLLPEQTTVKAEALEAITEQGWPVRNNVKKAKAAAAEAKEQVIDLPNGNRLVLLPDATLPYTAMSLYWTGGDGELTPDQEGLASLTAKALTRGTLTMSATEVQEFLADHAASLGASAGRNIFAVEAKFPTRFTGDILPLLTDVLTSPSFDLAEVDRSKQDQIAAIKSREDRPLGLAFRHLFPFLYKSGPYALLHQGTPEEVEKLGQSDIMRFWGRQAMQPMTIAVCGQFDPAAIESFAKTISTALTAPVGEYEFATPEWGTEREATLTLQDRNQAHLLMVFPTPGKTDKDDSARLELLKAALSGQSGLLFNELRDKQGLGYTVTSLLWQSRNTGFIALYIGTKPDTVEQSLEGFRKVIADLSAKVLPEDELTRAKNILTGDYYQEQQSLLSRSRQAASLMARGFERNYEQDIIERAQTVTPEQVREVVRKYMNPDKAYLMKVLP</sequence>
<dbReference type="SUPFAM" id="SSF63411">
    <property type="entry name" value="LuxS/MPP-like metallohydrolase"/>
    <property type="match status" value="4"/>
</dbReference>
<dbReference type="GO" id="GO:0046872">
    <property type="term" value="F:metal ion binding"/>
    <property type="evidence" value="ECO:0007669"/>
    <property type="project" value="InterPro"/>
</dbReference>
<dbReference type="RefSeq" id="WP_158948529.1">
    <property type="nucleotide sequence ID" value="NZ_CP046400.1"/>
</dbReference>
<feature type="chain" id="PRO_5026024020" evidence="2">
    <location>
        <begin position="24"/>
        <end position="895"/>
    </location>
</feature>
<dbReference type="InterPro" id="IPR050361">
    <property type="entry name" value="MPP/UQCRC_Complex"/>
</dbReference>
<evidence type="ECO:0000259" key="3">
    <source>
        <dbReference type="Pfam" id="PF00675"/>
    </source>
</evidence>
<reference evidence="5 6" key="1">
    <citation type="submission" date="2019-11" db="EMBL/GenBank/DDBJ databases">
        <authorList>
            <person name="Zheng R.K."/>
            <person name="Sun C.M."/>
        </authorList>
    </citation>
    <scope>NUCLEOTIDE SEQUENCE [LARGE SCALE GENOMIC DNA]</scope>
    <source>
        <strain evidence="5 6">SRB007</strain>
    </source>
</reference>
<feature type="domain" description="Peptidase M16 C-terminal" evidence="4">
    <location>
        <begin position="672"/>
        <end position="829"/>
    </location>
</feature>
<dbReference type="KEGG" id="psel:GM415_12135"/>
<keyword evidence="6" id="KW-1185">Reference proteome</keyword>
<dbReference type="Pfam" id="PF05193">
    <property type="entry name" value="Peptidase_M16_C"/>
    <property type="match status" value="2"/>
</dbReference>
<evidence type="ECO:0000256" key="2">
    <source>
        <dbReference type="SAM" id="SignalP"/>
    </source>
</evidence>
<evidence type="ECO:0000313" key="6">
    <source>
        <dbReference type="Proteomes" id="UP000428328"/>
    </source>
</evidence>
<dbReference type="EMBL" id="CP046400">
    <property type="protein sequence ID" value="QGY40843.1"/>
    <property type="molecule type" value="Genomic_DNA"/>
</dbReference>
<feature type="domain" description="Peptidase M16 C-terminal" evidence="4">
    <location>
        <begin position="211"/>
        <end position="388"/>
    </location>
</feature>
<dbReference type="Proteomes" id="UP000428328">
    <property type="component" value="Chromosome"/>
</dbReference>
<dbReference type="InterPro" id="IPR011765">
    <property type="entry name" value="Pept_M16_N"/>
</dbReference>
<dbReference type="PROSITE" id="PS51257">
    <property type="entry name" value="PROKAR_LIPOPROTEIN"/>
    <property type="match status" value="1"/>
</dbReference>
<protein>
    <submittedName>
        <fullName evidence="5">Insulinase family protein</fullName>
    </submittedName>
</protein>
<evidence type="ECO:0000313" key="5">
    <source>
        <dbReference type="EMBL" id="QGY40843.1"/>
    </source>
</evidence>
<feature type="domain" description="Peptidase M16 N-terminal" evidence="3">
    <location>
        <begin position="58"/>
        <end position="202"/>
    </location>
</feature>
<evidence type="ECO:0000259" key="4">
    <source>
        <dbReference type="Pfam" id="PF05193"/>
    </source>
</evidence>
<feature type="signal peptide" evidence="2">
    <location>
        <begin position="1"/>
        <end position="23"/>
    </location>
</feature>